<keyword evidence="3" id="KW-1185">Reference proteome</keyword>
<feature type="compositionally biased region" description="Polar residues" evidence="1">
    <location>
        <begin position="312"/>
        <end position="325"/>
    </location>
</feature>
<proteinExistence type="predicted"/>
<dbReference type="KEGG" id="acis:CBP35_19490"/>
<dbReference type="AlphaFoldDB" id="A0A240UI40"/>
<evidence type="ECO:0000256" key="1">
    <source>
        <dbReference type="SAM" id="MobiDB-lite"/>
    </source>
</evidence>
<evidence type="ECO:0008006" key="4">
    <source>
        <dbReference type="Google" id="ProtNLM"/>
    </source>
</evidence>
<dbReference type="RefSeq" id="WP_086928933.1">
    <property type="nucleotide sequence ID" value="NZ_CP021363.1"/>
</dbReference>
<geneLocation type="plasmid" evidence="2 3">
    <name>pACP4.1</name>
</geneLocation>
<dbReference type="EMBL" id="CP021367">
    <property type="protein sequence ID" value="ART61161.1"/>
    <property type="molecule type" value="Genomic_DNA"/>
</dbReference>
<gene>
    <name evidence="2" type="ORF">CBP36_19535</name>
</gene>
<keyword evidence="2" id="KW-0614">Plasmid</keyword>
<organism evidence="2 3">
    <name type="scientific">Acidovorax carolinensis</name>
    <dbReference type="NCBI Taxonomy" id="553814"/>
    <lineage>
        <taxon>Bacteria</taxon>
        <taxon>Pseudomonadati</taxon>
        <taxon>Pseudomonadota</taxon>
        <taxon>Betaproteobacteria</taxon>
        <taxon>Burkholderiales</taxon>
        <taxon>Comamonadaceae</taxon>
        <taxon>Acidovorax</taxon>
    </lineage>
</organism>
<accession>A0A240UI40</accession>
<dbReference type="Gene3D" id="1.10.10.2830">
    <property type="match status" value="1"/>
</dbReference>
<dbReference type="OrthoDB" id="6846089at2"/>
<evidence type="ECO:0000313" key="2">
    <source>
        <dbReference type="EMBL" id="ART61161.1"/>
    </source>
</evidence>
<reference evidence="2" key="1">
    <citation type="submission" date="2017-05" db="EMBL/GenBank/DDBJ databases">
        <title>Polyphasic characterization of four soil-derived phenanthrene-degrading Acidovorax strains and proposal of Acidovorax phenanthrenivorans sp. nov.</title>
        <authorList>
            <person name="Singleton D."/>
            <person name="Lee J."/>
            <person name="Dickey A.N."/>
            <person name="Stroud A."/>
            <person name="Scholl E.H."/>
            <person name="Wright F.A."/>
            <person name="Aitken M.D."/>
        </authorList>
    </citation>
    <scope>NUCLEOTIDE SEQUENCE</scope>
    <source>
        <strain evidence="2">P4</strain>
        <plasmid evidence="2">pACP4.1</plasmid>
    </source>
</reference>
<dbReference type="KEGG" id="acip:CBP36_19535"/>
<evidence type="ECO:0000313" key="3">
    <source>
        <dbReference type="Proteomes" id="UP000194440"/>
    </source>
</evidence>
<feature type="region of interest" description="Disordered" evidence="1">
    <location>
        <begin position="304"/>
        <end position="325"/>
    </location>
</feature>
<dbReference type="Proteomes" id="UP000194440">
    <property type="component" value="Plasmid pACP4.1"/>
</dbReference>
<dbReference type="SUPFAM" id="SSF109709">
    <property type="entry name" value="KorB DNA-binding domain-like"/>
    <property type="match status" value="1"/>
</dbReference>
<name>A0A240UI40_9BURK</name>
<sequence>MQVLQSEIDTLNSTESGQSILAFSKDLVPASHKKLLRSLAHGSGNQVEVFPEDIRIIEGFNPRLRTPEFEAHIRSVADSIIENGFYPDKPLAGYAGMEGSKPVIFLTDGEVRYRASLIAIGEGAPLEVLPLVLKPEGTSIEDLTVALVRSNSGKPFTPLELSIVCARLRKFGWTAAKISTKLGITIEYVGQLLLLAGAPRAVRDMVESGSATAGVAIQAMRQHGADAPEVLTKALESAKSSGQSKLTRRHLPEQVRKKAIVKAAPKMLSALQEISQHKAYAKLPEDLKAMVSDLLNAIPVVTDLSHEDGQPGENNDGAQNSAGAA</sequence>
<protein>
    <recommendedName>
        <fullName evidence="4">ParB/Sulfiredoxin domain-containing protein</fullName>
    </recommendedName>
</protein>